<dbReference type="EMBL" id="CM042023">
    <property type="protein sequence ID" value="KAI3813800.1"/>
    <property type="molecule type" value="Genomic_DNA"/>
</dbReference>
<organism evidence="1 2">
    <name type="scientific">Smallanthus sonchifolius</name>
    <dbReference type="NCBI Taxonomy" id="185202"/>
    <lineage>
        <taxon>Eukaryota</taxon>
        <taxon>Viridiplantae</taxon>
        <taxon>Streptophyta</taxon>
        <taxon>Embryophyta</taxon>
        <taxon>Tracheophyta</taxon>
        <taxon>Spermatophyta</taxon>
        <taxon>Magnoliopsida</taxon>
        <taxon>eudicotyledons</taxon>
        <taxon>Gunneridae</taxon>
        <taxon>Pentapetalae</taxon>
        <taxon>asterids</taxon>
        <taxon>campanulids</taxon>
        <taxon>Asterales</taxon>
        <taxon>Asteraceae</taxon>
        <taxon>Asteroideae</taxon>
        <taxon>Heliantheae alliance</taxon>
        <taxon>Millerieae</taxon>
        <taxon>Smallanthus</taxon>
    </lineage>
</organism>
<accession>A0ACB9J2K8</accession>
<comment type="caution">
    <text evidence="1">The sequence shown here is derived from an EMBL/GenBank/DDBJ whole genome shotgun (WGS) entry which is preliminary data.</text>
</comment>
<evidence type="ECO:0000313" key="1">
    <source>
        <dbReference type="EMBL" id="KAI3813800.1"/>
    </source>
</evidence>
<dbReference type="Proteomes" id="UP001056120">
    <property type="component" value="Linkage Group LG06"/>
</dbReference>
<protein>
    <submittedName>
        <fullName evidence="1">Uncharacterized protein</fullName>
    </submittedName>
</protein>
<keyword evidence="2" id="KW-1185">Reference proteome</keyword>
<sequence>MFESFALAEQQQPRSVRTSIPTARTSTSSTRGVHQLTPDASVAAALAAMSKEIKELKLSAQKCEVYKGGHDTCDCPVNQQEQVEYVSNQNRCFNNAFGNTFNLGWRSGGNPPGFQQRPNRMMEAIQGGPSSGPNASVMAVTTRSQRVEEREEPPVDEELEMEKPPEKAEKKKGGR</sequence>
<reference evidence="1 2" key="2">
    <citation type="journal article" date="2022" name="Mol. Ecol. Resour.">
        <title>The genomes of chicory, endive, great burdock and yacon provide insights into Asteraceae paleo-polyploidization history and plant inulin production.</title>
        <authorList>
            <person name="Fan W."/>
            <person name="Wang S."/>
            <person name="Wang H."/>
            <person name="Wang A."/>
            <person name="Jiang F."/>
            <person name="Liu H."/>
            <person name="Zhao H."/>
            <person name="Xu D."/>
            <person name="Zhang Y."/>
        </authorList>
    </citation>
    <scope>NUCLEOTIDE SEQUENCE [LARGE SCALE GENOMIC DNA]</scope>
    <source>
        <strain evidence="2">cv. Yunnan</strain>
        <tissue evidence="1">Leaves</tissue>
    </source>
</reference>
<reference evidence="2" key="1">
    <citation type="journal article" date="2022" name="Mol. Ecol. Resour.">
        <title>The genomes of chicory, endive, great burdock and yacon provide insights into Asteraceae palaeo-polyploidization history and plant inulin production.</title>
        <authorList>
            <person name="Fan W."/>
            <person name="Wang S."/>
            <person name="Wang H."/>
            <person name="Wang A."/>
            <person name="Jiang F."/>
            <person name="Liu H."/>
            <person name="Zhao H."/>
            <person name="Xu D."/>
            <person name="Zhang Y."/>
        </authorList>
    </citation>
    <scope>NUCLEOTIDE SEQUENCE [LARGE SCALE GENOMIC DNA]</scope>
    <source>
        <strain evidence="2">cv. Yunnan</strain>
    </source>
</reference>
<gene>
    <name evidence="1" type="ORF">L1987_18535</name>
</gene>
<evidence type="ECO:0000313" key="2">
    <source>
        <dbReference type="Proteomes" id="UP001056120"/>
    </source>
</evidence>
<proteinExistence type="predicted"/>
<name>A0ACB9J2K8_9ASTR</name>